<dbReference type="EMBL" id="BMIW01000006">
    <property type="protein sequence ID" value="GGF92616.1"/>
    <property type="molecule type" value="Genomic_DNA"/>
</dbReference>
<proteinExistence type="predicted"/>
<gene>
    <name evidence="1" type="ORF">GCM10010913_12730</name>
</gene>
<comment type="caution">
    <text evidence="1">The sequence shown here is derived from an EMBL/GenBank/DDBJ whole genome shotgun (WGS) entry which is preliminary data.</text>
</comment>
<name>A0ABQ1VRG1_9BACL</name>
<evidence type="ECO:0000313" key="1">
    <source>
        <dbReference type="EMBL" id="GGF92616.1"/>
    </source>
</evidence>
<organism evidence="1 2">
    <name type="scientific">Paenibacillus aceti</name>
    <dbReference type="NCBI Taxonomy" id="1820010"/>
    <lineage>
        <taxon>Bacteria</taxon>
        <taxon>Bacillati</taxon>
        <taxon>Bacillota</taxon>
        <taxon>Bacilli</taxon>
        <taxon>Bacillales</taxon>
        <taxon>Paenibacillaceae</taxon>
        <taxon>Paenibacillus</taxon>
    </lineage>
</organism>
<sequence>MPNHRVVTIEEINKLVGYLEYFQDPNRVLFTEVNGYILESEEVSKFRRDLDDTGFLVVFDWTSWINDNEVFRDIDNNIQEHIRNADLDTLRQLMTSYIRGDRFNEGLFIHVIQKGHISNILLRLQELGRYNDEL</sequence>
<reference evidence="2" key="1">
    <citation type="journal article" date="2019" name="Int. J. Syst. Evol. Microbiol.">
        <title>The Global Catalogue of Microorganisms (GCM) 10K type strain sequencing project: providing services to taxonomists for standard genome sequencing and annotation.</title>
        <authorList>
            <consortium name="The Broad Institute Genomics Platform"/>
            <consortium name="The Broad Institute Genome Sequencing Center for Infectious Disease"/>
            <person name="Wu L."/>
            <person name="Ma J."/>
        </authorList>
    </citation>
    <scope>NUCLEOTIDE SEQUENCE [LARGE SCALE GENOMIC DNA]</scope>
    <source>
        <strain evidence="2">CGMCC 1.15420</strain>
    </source>
</reference>
<protein>
    <submittedName>
        <fullName evidence="1">Uncharacterized protein</fullName>
    </submittedName>
</protein>
<dbReference type="InterPro" id="IPR045425">
    <property type="entry name" value="DUF6508"/>
</dbReference>
<keyword evidence="2" id="KW-1185">Reference proteome</keyword>
<dbReference type="RefSeq" id="WP_120460613.1">
    <property type="nucleotide sequence ID" value="NZ_BMIW01000006.1"/>
</dbReference>
<dbReference type="Pfam" id="PF20118">
    <property type="entry name" value="DUF6508"/>
    <property type="match status" value="1"/>
</dbReference>
<evidence type="ECO:0000313" key="2">
    <source>
        <dbReference type="Proteomes" id="UP000608420"/>
    </source>
</evidence>
<dbReference type="Proteomes" id="UP000608420">
    <property type="component" value="Unassembled WGS sequence"/>
</dbReference>
<accession>A0ABQ1VRG1</accession>